<dbReference type="Pfam" id="PF08495">
    <property type="entry name" value="FIST"/>
    <property type="match status" value="1"/>
</dbReference>
<protein>
    <recommendedName>
        <fullName evidence="4">FIST domain-containing protein</fullName>
    </recommendedName>
</protein>
<name>A0A7S1TD53_9RHOD</name>
<gene>
    <name evidence="3" type="ORF">CCAE0312_LOCUS4492</name>
</gene>
<feature type="domain" description="FIST C-domain" evidence="2">
    <location>
        <begin position="284"/>
        <end position="436"/>
    </location>
</feature>
<dbReference type="PANTHER" id="PTHR40252:SF2">
    <property type="entry name" value="BLR0328 PROTEIN"/>
    <property type="match status" value="1"/>
</dbReference>
<feature type="domain" description="FIST" evidence="1">
    <location>
        <begin position="87"/>
        <end position="283"/>
    </location>
</feature>
<sequence length="454" mass="47741">MNLKCGFAWGGWSWLGKCDSNRRIRSGMTWSRTQVTTVRVKQRVQVGMALTGTGVGVSDAISTKDAVDECIRAVSQSWGVGVAGENSSSVAILTSTCDRDVDELVQYTKERLPSGVPIHGLTTCANVLTTTRGAVPGGVGLMLLSGPQGAFETVALPMNETQPARAVAKEAAQILRTKLAGRNPGAILMASHPGDEEQMISGIEDVFGQVPVYGGTAADNTVEGNWTILSDSGVFSKGISLLAIVDGAVRCGGAIVGPYVKSNLSATITKSEGRRIMELDNRPAADVIREWMGSDLEEKYTTGGMVLGETSTKPVAVSPSEASPDAMVSIHIAVINKPDRSIDLFREVSNGQRLHYMMQKGTTAVMSAEIGLVESFEQAKQVASITSPSAGLIIYCGGMGIAVGDGLSKSLTGQFAEIASPTPLLGMTCFGEQTFSPALGNHHRNLSVGVILFE</sequence>
<reference evidence="3" key="1">
    <citation type="submission" date="2021-01" db="EMBL/GenBank/DDBJ databases">
        <authorList>
            <person name="Corre E."/>
            <person name="Pelletier E."/>
            <person name="Niang G."/>
            <person name="Scheremetjew M."/>
            <person name="Finn R."/>
            <person name="Kale V."/>
            <person name="Holt S."/>
            <person name="Cochrane G."/>
            <person name="Meng A."/>
            <person name="Brown T."/>
            <person name="Cohen L."/>
        </authorList>
    </citation>
    <scope>NUCLEOTIDE SEQUENCE</scope>
    <source>
        <strain evidence="3">SAG 36.94</strain>
    </source>
</reference>
<evidence type="ECO:0000313" key="3">
    <source>
        <dbReference type="EMBL" id="CAD9232410.1"/>
    </source>
</evidence>
<dbReference type="InterPro" id="IPR013702">
    <property type="entry name" value="FIST_domain_N"/>
</dbReference>
<dbReference type="SMART" id="SM01204">
    <property type="entry name" value="FIST_C"/>
    <property type="match status" value="1"/>
</dbReference>
<evidence type="ECO:0000259" key="1">
    <source>
        <dbReference type="SMART" id="SM00897"/>
    </source>
</evidence>
<evidence type="ECO:0000259" key="2">
    <source>
        <dbReference type="SMART" id="SM01204"/>
    </source>
</evidence>
<proteinExistence type="predicted"/>
<dbReference type="EMBL" id="HBGH01008214">
    <property type="protein sequence ID" value="CAD9232410.1"/>
    <property type="molecule type" value="Transcribed_RNA"/>
</dbReference>
<dbReference type="PANTHER" id="PTHR40252">
    <property type="entry name" value="BLR0328 PROTEIN"/>
    <property type="match status" value="1"/>
</dbReference>
<dbReference type="AlphaFoldDB" id="A0A7S1TD53"/>
<dbReference type="Pfam" id="PF10442">
    <property type="entry name" value="FIST_C"/>
    <property type="match status" value="1"/>
</dbReference>
<accession>A0A7S1TD53</accession>
<dbReference type="SMART" id="SM00897">
    <property type="entry name" value="FIST"/>
    <property type="match status" value="1"/>
</dbReference>
<evidence type="ECO:0008006" key="4">
    <source>
        <dbReference type="Google" id="ProtNLM"/>
    </source>
</evidence>
<dbReference type="InterPro" id="IPR019494">
    <property type="entry name" value="FIST_C"/>
</dbReference>
<organism evidence="3">
    <name type="scientific">Compsopogon caeruleus</name>
    <dbReference type="NCBI Taxonomy" id="31354"/>
    <lineage>
        <taxon>Eukaryota</taxon>
        <taxon>Rhodophyta</taxon>
        <taxon>Compsopogonophyceae</taxon>
        <taxon>Compsopogonales</taxon>
        <taxon>Compsopogonaceae</taxon>
        <taxon>Compsopogon</taxon>
    </lineage>
</organism>